<feature type="region of interest" description="Disordered" evidence="5">
    <location>
        <begin position="53"/>
        <end position="74"/>
    </location>
</feature>
<proteinExistence type="predicted"/>
<gene>
    <name evidence="7" type="ORF">ACFPL4_35440</name>
</gene>
<evidence type="ECO:0000313" key="8">
    <source>
        <dbReference type="Proteomes" id="UP001595908"/>
    </source>
</evidence>
<sequence length="121" mass="13000">MNAAVIAEHRSPAALARAGELSHLGRRALCAISTRPQHVPSVVLNVTDACGRTRGHPGSGREIVGDPRRGKRRDRHRPVFVAGSIAWGMVADGYRPDRFDAIGALVCLAGMAVIMYAPRDH</sequence>
<dbReference type="GeneID" id="96256878"/>
<evidence type="ECO:0000256" key="3">
    <source>
        <dbReference type="ARBA" id="ARBA00022989"/>
    </source>
</evidence>
<dbReference type="InterPro" id="IPR003844">
    <property type="entry name" value="UPF0060"/>
</dbReference>
<organism evidence="7 8">
    <name type="scientific">Streptomyces atroolivaceus</name>
    <dbReference type="NCBI Taxonomy" id="66869"/>
    <lineage>
        <taxon>Bacteria</taxon>
        <taxon>Bacillati</taxon>
        <taxon>Actinomycetota</taxon>
        <taxon>Actinomycetes</taxon>
        <taxon>Kitasatosporales</taxon>
        <taxon>Streptomycetaceae</taxon>
        <taxon>Streptomyces</taxon>
    </lineage>
</organism>
<keyword evidence="8" id="KW-1185">Reference proteome</keyword>
<dbReference type="EMBL" id="JBHSJE010000019">
    <property type="protein sequence ID" value="MFC4983568.1"/>
    <property type="molecule type" value="Genomic_DNA"/>
</dbReference>
<evidence type="ECO:0000256" key="5">
    <source>
        <dbReference type="SAM" id="MobiDB-lite"/>
    </source>
</evidence>
<keyword evidence="3 6" id="KW-1133">Transmembrane helix</keyword>
<keyword evidence="4 6" id="KW-0472">Membrane</keyword>
<dbReference type="RefSeq" id="WP_033305725.1">
    <property type="nucleotide sequence ID" value="NZ_JBHSJE010000019.1"/>
</dbReference>
<dbReference type="Proteomes" id="UP001595908">
    <property type="component" value="Unassembled WGS sequence"/>
</dbReference>
<reference evidence="8" key="1">
    <citation type="journal article" date="2019" name="Int. J. Syst. Evol. Microbiol.">
        <title>The Global Catalogue of Microorganisms (GCM) 10K type strain sequencing project: providing services to taxonomists for standard genome sequencing and annotation.</title>
        <authorList>
            <consortium name="The Broad Institute Genomics Platform"/>
            <consortium name="The Broad Institute Genome Sequencing Center for Infectious Disease"/>
            <person name="Wu L."/>
            <person name="Ma J."/>
        </authorList>
    </citation>
    <scope>NUCLEOTIDE SEQUENCE [LARGE SCALE GENOMIC DNA]</scope>
    <source>
        <strain evidence="8">ICMP 257</strain>
    </source>
</reference>
<dbReference type="Pfam" id="PF02694">
    <property type="entry name" value="UPF0060"/>
    <property type="match status" value="1"/>
</dbReference>
<keyword evidence="2 6" id="KW-0812">Transmembrane</keyword>
<evidence type="ECO:0000256" key="6">
    <source>
        <dbReference type="SAM" id="Phobius"/>
    </source>
</evidence>
<evidence type="ECO:0000256" key="4">
    <source>
        <dbReference type="ARBA" id="ARBA00023136"/>
    </source>
</evidence>
<evidence type="ECO:0000256" key="2">
    <source>
        <dbReference type="ARBA" id="ARBA00022692"/>
    </source>
</evidence>
<keyword evidence="1" id="KW-1003">Cell membrane</keyword>
<dbReference type="PANTHER" id="PTHR36116:SF1">
    <property type="entry name" value="UPF0060 MEMBRANE PROTEIN YNFA"/>
    <property type="match status" value="1"/>
</dbReference>
<comment type="caution">
    <text evidence="7">The sequence shown here is derived from an EMBL/GenBank/DDBJ whole genome shotgun (WGS) entry which is preliminary data.</text>
</comment>
<evidence type="ECO:0000256" key="1">
    <source>
        <dbReference type="ARBA" id="ARBA00022475"/>
    </source>
</evidence>
<name>A0ABV9VJ01_STRAZ</name>
<accession>A0ABV9VJ01</accession>
<evidence type="ECO:0000313" key="7">
    <source>
        <dbReference type="EMBL" id="MFC4983568.1"/>
    </source>
</evidence>
<protein>
    <submittedName>
        <fullName evidence="7">YnfA family protein</fullName>
    </submittedName>
</protein>
<feature type="transmembrane region" description="Helical" evidence="6">
    <location>
        <begin position="101"/>
        <end position="118"/>
    </location>
</feature>
<dbReference type="PANTHER" id="PTHR36116">
    <property type="entry name" value="UPF0060 MEMBRANE PROTEIN YNFA"/>
    <property type="match status" value="1"/>
</dbReference>